<evidence type="ECO:0000313" key="3">
    <source>
        <dbReference type="EMBL" id="MEF2112400.1"/>
    </source>
</evidence>
<name>A0ABU7UPM2_9CLOT</name>
<dbReference type="InterPro" id="IPR041657">
    <property type="entry name" value="HTH_17"/>
</dbReference>
<dbReference type="PANTHER" id="PTHR38431:SF1">
    <property type="entry name" value="BLL2305 PROTEIN"/>
    <property type="match status" value="1"/>
</dbReference>
<dbReference type="Pfam" id="PF12727">
    <property type="entry name" value="PBP_like"/>
    <property type="match status" value="1"/>
</dbReference>
<keyword evidence="4" id="KW-1185">Reference proteome</keyword>
<protein>
    <submittedName>
        <fullName evidence="3">Helix-turn-helix transcriptional regulator</fullName>
    </submittedName>
</protein>
<dbReference type="Pfam" id="PF12728">
    <property type="entry name" value="HTH_17"/>
    <property type="match status" value="1"/>
</dbReference>
<evidence type="ECO:0000313" key="4">
    <source>
        <dbReference type="Proteomes" id="UP001498469"/>
    </source>
</evidence>
<accession>A0ABU7UPM2</accession>
<reference evidence="3 4" key="1">
    <citation type="submission" date="2023-11" db="EMBL/GenBank/DDBJ databases">
        <title>Draft genome sequence of a psychrophilic Clostridium strain from permafrost water brine.</title>
        <authorList>
            <person name="Shcherbakova V.A."/>
            <person name="Trubitsyn V.E."/>
            <person name="Zakharyuk A.G."/>
        </authorList>
    </citation>
    <scope>NUCLEOTIDE SEQUENCE [LARGE SCALE GENOMIC DNA]</scope>
    <source>
        <strain evidence="3 4">14F</strain>
    </source>
</reference>
<evidence type="ECO:0000259" key="2">
    <source>
        <dbReference type="Pfam" id="PF12728"/>
    </source>
</evidence>
<evidence type="ECO:0000259" key="1">
    <source>
        <dbReference type="Pfam" id="PF12727"/>
    </source>
</evidence>
<sequence>MEANSGLTTQEVAQVLNISKNTVYELIKRGELSSYRVGRKVRIDEIDIEKYKDKSRTNIKTSSINVEQINVEKINNPIVTSLNTKKDLPGSSYKSDFIICGQDILLDVLTRHLEQHPNGLQALRRYIGSYNGLVELYRGNINIATAHLWDGDTGVYNIPYVRRILPGVPCIIIHLVCRMQGFYVAKGNPKNITTWKDLTRPDVLMINREKGCGVRVLIDEKLCKIGIPWQSINGYESEALSHLAVASTVARGDADVAIGNEKVAQQVENIQFVPMQKERYDLIIKKDDINKPPFKAILEILNSKEFKEELRGIGGYDLTDTGKIVEQP</sequence>
<dbReference type="InterPro" id="IPR024370">
    <property type="entry name" value="PBP_domain"/>
</dbReference>
<comment type="caution">
    <text evidence="3">The sequence shown here is derived from an EMBL/GenBank/DDBJ whole genome shotgun (WGS) entry which is preliminary data.</text>
</comment>
<dbReference type="PANTHER" id="PTHR38431">
    <property type="entry name" value="BLL2305 PROTEIN"/>
    <property type="match status" value="1"/>
</dbReference>
<proteinExistence type="predicted"/>
<dbReference type="RefSeq" id="WP_216249426.1">
    <property type="nucleotide sequence ID" value="NZ_JAZHFS010000006.1"/>
</dbReference>
<dbReference type="Proteomes" id="UP001498469">
    <property type="component" value="Unassembled WGS sequence"/>
</dbReference>
<dbReference type="InterPro" id="IPR010093">
    <property type="entry name" value="SinI_DNA-bd"/>
</dbReference>
<dbReference type="NCBIfam" id="TIGR01764">
    <property type="entry name" value="excise"/>
    <property type="match status" value="1"/>
</dbReference>
<feature type="domain" description="Helix-turn-helix" evidence="2">
    <location>
        <begin position="7"/>
        <end position="54"/>
    </location>
</feature>
<feature type="domain" description="PBP" evidence="1">
    <location>
        <begin position="111"/>
        <end position="301"/>
    </location>
</feature>
<gene>
    <name evidence="3" type="ORF">SJI18_08780</name>
</gene>
<dbReference type="EMBL" id="JAZHFS010000006">
    <property type="protein sequence ID" value="MEF2112400.1"/>
    <property type="molecule type" value="Genomic_DNA"/>
</dbReference>
<organism evidence="3 4">
    <name type="scientific">Clostridium frigoriphilum</name>
    <dbReference type="NCBI Taxonomy" id="443253"/>
    <lineage>
        <taxon>Bacteria</taxon>
        <taxon>Bacillati</taxon>
        <taxon>Bacillota</taxon>
        <taxon>Clostridia</taxon>
        <taxon>Eubacteriales</taxon>
        <taxon>Clostridiaceae</taxon>
        <taxon>Clostridium</taxon>
    </lineage>
</organism>